<feature type="non-terminal residue" evidence="2">
    <location>
        <position position="1"/>
    </location>
</feature>
<reference evidence="3" key="1">
    <citation type="journal article" date="2011" name="PLoS Pathog.">
        <title>Comparative genomics yields insights into niche adaptation of plant vascular wilt pathogens.</title>
        <authorList>
            <person name="Klosterman S.J."/>
            <person name="Subbarao K.V."/>
            <person name="Kang S."/>
            <person name="Veronese P."/>
            <person name="Gold S.E."/>
            <person name="Thomma B.P.H.J."/>
            <person name="Chen Z."/>
            <person name="Henrissat B."/>
            <person name="Lee Y.-H."/>
            <person name="Park J."/>
            <person name="Garcia-Pedrajas M.D."/>
            <person name="Barbara D.J."/>
            <person name="Anchieta A."/>
            <person name="de Jonge R."/>
            <person name="Santhanam P."/>
            <person name="Maruthachalam K."/>
            <person name="Atallah Z."/>
            <person name="Amyotte S.G."/>
            <person name="Paz Z."/>
            <person name="Inderbitzin P."/>
            <person name="Hayes R.J."/>
            <person name="Heiman D.I."/>
            <person name="Young S."/>
            <person name="Zeng Q."/>
            <person name="Engels R."/>
            <person name="Galagan J."/>
            <person name="Cuomo C.A."/>
            <person name="Dobinson K.F."/>
            <person name="Ma L.-J."/>
        </authorList>
    </citation>
    <scope>NUCLEOTIDE SEQUENCE [LARGE SCALE GENOMIC DNA]</scope>
    <source>
        <strain evidence="3">VaMs.102 / ATCC MYA-4576 / FGSC 10136</strain>
    </source>
</reference>
<evidence type="ECO:0000313" key="2">
    <source>
        <dbReference type="EMBL" id="EEY18937.1"/>
    </source>
</evidence>
<dbReference type="KEGG" id="val:VDBG_05046"/>
<dbReference type="HOGENOM" id="CLU_091804_0_0_1"/>
<keyword evidence="3" id="KW-1185">Reference proteome</keyword>
<gene>
    <name evidence="2" type="ORF">VDBG_05046</name>
</gene>
<dbReference type="AlphaFoldDB" id="C9SJ14"/>
<feature type="region of interest" description="Disordered" evidence="1">
    <location>
        <begin position="174"/>
        <end position="200"/>
    </location>
</feature>
<dbReference type="OrthoDB" id="10376829at2759"/>
<accession>C9SJ14</accession>
<dbReference type="RefSeq" id="XP_003005440.1">
    <property type="nucleotide sequence ID" value="XM_003005394.1"/>
</dbReference>
<dbReference type="EMBL" id="DS985218">
    <property type="protein sequence ID" value="EEY18937.1"/>
    <property type="molecule type" value="Genomic_DNA"/>
</dbReference>
<dbReference type="Proteomes" id="UP000008698">
    <property type="component" value="Unassembled WGS sequence"/>
</dbReference>
<proteinExistence type="predicted"/>
<dbReference type="eggNOG" id="ENOG502TA6Z">
    <property type="taxonomic scope" value="Eukaryota"/>
</dbReference>
<dbReference type="OMA" id="CKADLHA"/>
<name>C9SJ14_VERA1</name>
<protein>
    <submittedName>
        <fullName evidence="2">Predicted protein</fullName>
    </submittedName>
</protein>
<sequence length="200" mass="22952">QFNFGVDDQPSEAFAQACMRHIDFDDWVAERDEPIQDAKFPLVVRWDVTAFDKFFRDYRWRHPRKTRQECVLDLVAQGFADYPVSSSVFRRCFMVGSVESTQAAEALQQTGRPLLSLAARQLGWRRRYVRSFSLRDENPEREGWQVLVKEIIRCKADLHASGWLVGTLRKPARKPIDGGTGKNSGEAISAPIPTDQLESY</sequence>
<evidence type="ECO:0000256" key="1">
    <source>
        <dbReference type="SAM" id="MobiDB-lite"/>
    </source>
</evidence>
<evidence type="ECO:0000313" key="3">
    <source>
        <dbReference type="Proteomes" id="UP000008698"/>
    </source>
</evidence>
<organism evidence="3">
    <name type="scientific">Verticillium alfalfae (strain VaMs.102 / ATCC MYA-4576 / FGSC 10136)</name>
    <name type="common">Verticillium wilt of alfalfa</name>
    <name type="synonym">Verticillium albo-atrum</name>
    <dbReference type="NCBI Taxonomy" id="526221"/>
    <lineage>
        <taxon>Eukaryota</taxon>
        <taxon>Fungi</taxon>
        <taxon>Dikarya</taxon>
        <taxon>Ascomycota</taxon>
        <taxon>Pezizomycotina</taxon>
        <taxon>Sordariomycetes</taxon>
        <taxon>Hypocreomycetidae</taxon>
        <taxon>Glomerellales</taxon>
        <taxon>Plectosphaerellaceae</taxon>
        <taxon>Verticillium</taxon>
    </lineage>
</organism>
<dbReference type="GeneID" id="9532122"/>